<dbReference type="AlphaFoldDB" id="A0A9X4AFX1"/>
<dbReference type="GO" id="GO:0005507">
    <property type="term" value="F:copper ion binding"/>
    <property type="evidence" value="ECO:0007669"/>
    <property type="project" value="TreeGrafter"/>
</dbReference>
<dbReference type="NCBIfam" id="TIGR00726">
    <property type="entry name" value="peptidoglycan editing factor PgeF"/>
    <property type="match status" value="1"/>
</dbReference>
<sequence>MEPFQAKDPSFLMIDKWKRISPRLQAGISTRFGGVSPDSFSSLNLGFHVPDSKNNVLQNRRILAEKLNIPLHSWIMGEQIHGTSISVVSKGQAGLGAFNHADALAGVDGMITQDSGVLCVAMFADCVPLFFFDPVSGWIGIAHAGWKGTVNKMASKMVEAMSEHGVNTNEVEVVIGPCISQAHYEVDQHVIQYIPDDVYDSVVINNGNGHFMLDLKELNYQLLVKAEVKPQNIAKTNYCTFKDDIFFSHRKDNGITGRFVGFIGYEEKT</sequence>
<keyword evidence="14" id="KW-1185">Reference proteome</keyword>
<keyword evidence="6" id="KW-0479">Metal-binding</keyword>
<accession>A0A9X4AFX1</accession>
<comment type="catalytic activity">
    <reaction evidence="10">
        <text>adenosine + phosphate = alpha-D-ribose 1-phosphate + adenine</text>
        <dbReference type="Rhea" id="RHEA:27642"/>
        <dbReference type="ChEBI" id="CHEBI:16335"/>
        <dbReference type="ChEBI" id="CHEBI:16708"/>
        <dbReference type="ChEBI" id="CHEBI:43474"/>
        <dbReference type="ChEBI" id="CHEBI:57720"/>
        <dbReference type="EC" id="2.4.2.1"/>
    </reaction>
    <physiologicalReaction direction="left-to-right" evidence="10">
        <dbReference type="Rhea" id="RHEA:27643"/>
    </physiologicalReaction>
</comment>
<comment type="catalytic activity">
    <reaction evidence="11">
        <text>S-methyl-5'-thioadenosine + phosphate = 5-(methylsulfanyl)-alpha-D-ribose 1-phosphate + adenine</text>
        <dbReference type="Rhea" id="RHEA:11852"/>
        <dbReference type="ChEBI" id="CHEBI:16708"/>
        <dbReference type="ChEBI" id="CHEBI:17509"/>
        <dbReference type="ChEBI" id="CHEBI:43474"/>
        <dbReference type="ChEBI" id="CHEBI:58533"/>
        <dbReference type="EC" id="2.4.2.28"/>
    </reaction>
    <physiologicalReaction direction="left-to-right" evidence="11">
        <dbReference type="Rhea" id="RHEA:11853"/>
    </physiologicalReaction>
</comment>
<evidence type="ECO:0000256" key="11">
    <source>
        <dbReference type="ARBA" id="ARBA00049893"/>
    </source>
</evidence>
<comment type="catalytic activity">
    <reaction evidence="1">
        <text>inosine + phosphate = alpha-D-ribose 1-phosphate + hypoxanthine</text>
        <dbReference type="Rhea" id="RHEA:27646"/>
        <dbReference type="ChEBI" id="CHEBI:17368"/>
        <dbReference type="ChEBI" id="CHEBI:17596"/>
        <dbReference type="ChEBI" id="CHEBI:43474"/>
        <dbReference type="ChEBI" id="CHEBI:57720"/>
        <dbReference type="EC" id="2.4.2.1"/>
    </reaction>
    <physiologicalReaction direction="left-to-right" evidence="1">
        <dbReference type="Rhea" id="RHEA:27647"/>
    </physiologicalReaction>
</comment>
<evidence type="ECO:0000256" key="6">
    <source>
        <dbReference type="ARBA" id="ARBA00022723"/>
    </source>
</evidence>
<reference evidence="13" key="1">
    <citation type="submission" date="2022-06" db="EMBL/GenBank/DDBJ databases">
        <title>Aquibacillus sp. a new bacterium isolated from soil saline samples.</title>
        <authorList>
            <person name="Galisteo C."/>
            <person name="De La Haba R."/>
            <person name="Sanchez-Porro C."/>
            <person name="Ventosa A."/>
        </authorList>
    </citation>
    <scope>NUCLEOTIDE SEQUENCE</scope>
    <source>
        <strain evidence="13">3ASR75-54</strain>
    </source>
</reference>
<dbReference type="RefSeq" id="WP_272445472.1">
    <property type="nucleotide sequence ID" value="NZ_JAMQKC010000003.1"/>
</dbReference>
<proteinExistence type="inferred from homology"/>
<evidence type="ECO:0000256" key="8">
    <source>
        <dbReference type="ARBA" id="ARBA00022833"/>
    </source>
</evidence>
<dbReference type="EMBL" id="JAMQKC010000003">
    <property type="protein sequence ID" value="MDC3416468.1"/>
    <property type="molecule type" value="Genomic_DNA"/>
</dbReference>
<comment type="cofactor">
    <cofactor evidence="2">
        <name>Zn(2+)</name>
        <dbReference type="ChEBI" id="CHEBI:29105"/>
    </cofactor>
</comment>
<comment type="catalytic activity">
    <reaction evidence="9">
        <text>adenosine + H2O + H(+) = inosine + NH4(+)</text>
        <dbReference type="Rhea" id="RHEA:24408"/>
        <dbReference type="ChEBI" id="CHEBI:15377"/>
        <dbReference type="ChEBI" id="CHEBI:15378"/>
        <dbReference type="ChEBI" id="CHEBI:16335"/>
        <dbReference type="ChEBI" id="CHEBI:17596"/>
        <dbReference type="ChEBI" id="CHEBI:28938"/>
        <dbReference type="EC" id="3.5.4.4"/>
    </reaction>
    <physiologicalReaction direction="left-to-right" evidence="9">
        <dbReference type="Rhea" id="RHEA:24409"/>
    </physiologicalReaction>
</comment>
<name>A0A9X4AFX1_9BACI</name>
<organism evidence="13 14">
    <name type="scientific">Aquibacillus salsiterrae</name>
    <dbReference type="NCBI Taxonomy" id="2950439"/>
    <lineage>
        <taxon>Bacteria</taxon>
        <taxon>Bacillati</taxon>
        <taxon>Bacillota</taxon>
        <taxon>Bacilli</taxon>
        <taxon>Bacillales</taxon>
        <taxon>Bacillaceae</taxon>
        <taxon>Aquibacillus</taxon>
    </lineage>
</organism>
<evidence type="ECO:0000256" key="7">
    <source>
        <dbReference type="ARBA" id="ARBA00022801"/>
    </source>
</evidence>
<dbReference type="InterPro" id="IPR011324">
    <property type="entry name" value="Cytotoxic_necrot_fac-like_cat"/>
</dbReference>
<dbReference type="Gene3D" id="3.60.140.10">
    <property type="entry name" value="CNF1/YfiH-like putative cysteine hydrolases"/>
    <property type="match status" value="1"/>
</dbReference>
<comment type="caution">
    <text evidence="13">The sequence shown here is derived from an EMBL/GenBank/DDBJ whole genome shotgun (WGS) entry which is preliminary data.</text>
</comment>
<evidence type="ECO:0000256" key="10">
    <source>
        <dbReference type="ARBA" id="ARBA00048968"/>
    </source>
</evidence>
<dbReference type="InterPro" id="IPR003730">
    <property type="entry name" value="Cu_polyphenol_OxRdtase"/>
</dbReference>
<evidence type="ECO:0000256" key="12">
    <source>
        <dbReference type="RuleBase" id="RU361274"/>
    </source>
</evidence>
<evidence type="ECO:0000313" key="13">
    <source>
        <dbReference type="EMBL" id="MDC3416468.1"/>
    </source>
</evidence>
<evidence type="ECO:0000256" key="9">
    <source>
        <dbReference type="ARBA" id="ARBA00047989"/>
    </source>
</evidence>
<dbReference type="Pfam" id="PF02578">
    <property type="entry name" value="Cu-oxidase_4"/>
    <property type="match status" value="1"/>
</dbReference>
<evidence type="ECO:0000256" key="5">
    <source>
        <dbReference type="ARBA" id="ARBA00022679"/>
    </source>
</evidence>
<dbReference type="PANTHER" id="PTHR30616:SF2">
    <property type="entry name" value="PURINE NUCLEOSIDE PHOSPHORYLASE LACC1"/>
    <property type="match status" value="1"/>
</dbReference>
<dbReference type="GO" id="GO:0017061">
    <property type="term" value="F:S-methyl-5-thioadenosine phosphorylase activity"/>
    <property type="evidence" value="ECO:0007669"/>
    <property type="project" value="UniProtKB-EC"/>
</dbReference>
<evidence type="ECO:0000256" key="2">
    <source>
        <dbReference type="ARBA" id="ARBA00001947"/>
    </source>
</evidence>
<dbReference type="SUPFAM" id="SSF64438">
    <property type="entry name" value="CNF1/YfiH-like putative cysteine hydrolases"/>
    <property type="match status" value="1"/>
</dbReference>
<keyword evidence="7" id="KW-0378">Hydrolase</keyword>
<dbReference type="PANTHER" id="PTHR30616">
    <property type="entry name" value="UNCHARACTERIZED PROTEIN YFIH"/>
    <property type="match status" value="1"/>
</dbReference>
<gene>
    <name evidence="13" type="primary">pgeF</name>
    <name evidence="13" type="ORF">NC799_06015</name>
</gene>
<evidence type="ECO:0000256" key="1">
    <source>
        <dbReference type="ARBA" id="ARBA00000553"/>
    </source>
</evidence>
<dbReference type="Proteomes" id="UP001145069">
    <property type="component" value="Unassembled WGS sequence"/>
</dbReference>
<dbReference type="InterPro" id="IPR038371">
    <property type="entry name" value="Cu_polyphenol_OxRdtase_sf"/>
</dbReference>
<evidence type="ECO:0000313" key="14">
    <source>
        <dbReference type="Proteomes" id="UP001145069"/>
    </source>
</evidence>
<keyword evidence="5" id="KW-0808">Transferase</keyword>
<dbReference type="GO" id="GO:0016787">
    <property type="term" value="F:hydrolase activity"/>
    <property type="evidence" value="ECO:0007669"/>
    <property type="project" value="UniProtKB-KW"/>
</dbReference>
<evidence type="ECO:0000256" key="4">
    <source>
        <dbReference type="ARBA" id="ARBA00007353"/>
    </source>
</evidence>
<keyword evidence="8" id="KW-0862">Zinc</keyword>
<evidence type="ECO:0000256" key="3">
    <source>
        <dbReference type="ARBA" id="ARBA00003215"/>
    </source>
</evidence>
<comment type="similarity">
    <text evidence="4 12">Belongs to the purine nucleoside phosphorylase YfiH/LACC1 family.</text>
</comment>
<protein>
    <recommendedName>
        <fullName evidence="12">Purine nucleoside phosphorylase</fullName>
    </recommendedName>
</protein>
<comment type="function">
    <text evidence="3">Purine nucleoside enzyme that catalyzes the phosphorolysis of adenosine and inosine nucleosides, yielding D-ribose 1-phosphate and the respective free bases, adenine and hypoxanthine. Also catalyzes the phosphorolysis of S-methyl-5'-thioadenosine into adenine and S-methyl-5-thio-alpha-D-ribose 1-phosphate. Also has adenosine deaminase activity.</text>
</comment>
<dbReference type="CDD" id="cd16833">
    <property type="entry name" value="YfiH"/>
    <property type="match status" value="1"/>
</dbReference>